<evidence type="ECO:0000313" key="2">
    <source>
        <dbReference type="Proteomes" id="UP000177798"/>
    </source>
</evidence>
<name>A0A1D9PWU5_SCLS1</name>
<dbReference type="Proteomes" id="UP000177798">
    <property type="component" value="Chromosome 2"/>
</dbReference>
<organism evidence="1 2">
    <name type="scientific">Sclerotinia sclerotiorum (strain ATCC 18683 / 1980 / Ss-1)</name>
    <name type="common">White mold</name>
    <name type="synonym">Whetzelinia sclerotiorum</name>
    <dbReference type="NCBI Taxonomy" id="665079"/>
    <lineage>
        <taxon>Eukaryota</taxon>
        <taxon>Fungi</taxon>
        <taxon>Dikarya</taxon>
        <taxon>Ascomycota</taxon>
        <taxon>Pezizomycotina</taxon>
        <taxon>Leotiomycetes</taxon>
        <taxon>Helotiales</taxon>
        <taxon>Sclerotiniaceae</taxon>
        <taxon>Sclerotinia</taxon>
    </lineage>
</organism>
<dbReference type="RefSeq" id="XP_001594271.1">
    <property type="nucleotide sequence ID" value="XM_001594221.1"/>
</dbReference>
<accession>A0A1D9PWU5</accession>
<reference evidence="2" key="1">
    <citation type="journal article" date="2017" name="Genome Biol. Evol.">
        <title>The complete genome sequence of the phytopathogenic fungus Sclerotinia sclerotiorum reveals insights into the genome architecture of broad host range pathogens.</title>
        <authorList>
            <person name="Derbyshire M."/>
            <person name="Denton-Giles M."/>
            <person name="Hegedus D."/>
            <person name="Seifbarghy S."/>
            <person name="Rollins J."/>
            <person name="van Kan J."/>
            <person name="Seidl M.F."/>
            <person name="Faino L."/>
            <person name="Mbengue M."/>
            <person name="Navaud O."/>
            <person name="Raffaele S."/>
            <person name="Hammond-Kosack K."/>
            <person name="Heard S."/>
            <person name="Oliver R."/>
        </authorList>
    </citation>
    <scope>NUCLEOTIDE SEQUENCE [LARGE SCALE GENOMIC DNA]</scope>
    <source>
        <strain evidence="2">ATCC 18683 / 1980 / Ss-1</strain>
    </source>
</reference>
<dbReference type="KEGG" id="ssl:SS1G_04078"/>
<dbReference type="VEuPathDB" id="FungiDB:sscle_02g019650"/>
<sequence length="57" mass="6912">MVHRQHEDVMAYRFTLATSTESEFIAREMSHKERQLLWLDKEYPDPFSRIDISMPLQ</sequence>
<gene>
    <name evidence="1" type="ORF">sscle_02g019650</name>
</gene>
<dbReference type="AlphaFoldDB" id="A0A1D9PWU5"/>
<evidence type="ECO:0000313" key="1">
    <source>
        <dbReference type="EMBL" id="APA07195.1"/>
    </source>
</evidence>
<protein>
    <submittedName>
        <fullName evidence="1">Uncharacterized protein</fullName>
    </submittedName>
</protein>
<dbReference type="EMBL" id="CP017815">
    <property type="protein sequence ID" value="APA07195.1"/>
    <property type="molecule type" value="Genomic_DNA"/>
</dbReference>
<proteinExistence type="predicted"/>